<comment type="caution">
    <text evidence="2">The sequence shown here is derived from an EMBL/GenBank/DDBJ whole genome shotgun (WGS) entry which is preliminary data.</text>
</comment>
<accession>A0AAV4PU61</accession>
<feature type="compositionally biased region" description="Basic and acidic residues" evidence="1">
    <location>
        <begin position="71"/>
        <end position="82"/>
    </location>
</feature>
<keyword evidence="3" id="KW-1185">Reference proteome</keyword>
<gene>
    <name evidence="2" type="ORF">CEXT_111701</name>
</gene>
<proteinExistence type="predicted"/>
<evidence type="ECO:0000313" key="3">
    <source>
        <dbReference type="Proteomes" id="UP001054945"/>
    </source>
</evidence>
<dbReference type="Proteomes" id="UP001054945">
    <property type="component" value="Unassembled WGS sequence"/>
</dbReference>
<evidence type="ECO:0000313" key="2">
    <source>
        <dbReference type="EMBL" id="GIY00451.1"/>
    </source>
</evidence>
<protein>
    <submittedName>
        <fullName evidence="2">Uncharacterized protein</fullName>
    </submittedName>
</protein>
<dbReference type="EMBL" id="BPLR01005180">
    <property type="protein sequence ID" value="GIY00451.1"/>
    <property type="molecule type" value="Genomic_DNA"/>
</dbReference>
<name>A0AAV4PU61_CAEEX</name>
<feature type="region of interest" description="Disordered" evidence="1">
    <location>
        <begin position="70"/>
        <end position="101"/>
    </location>
</feature>
<dbReference type="AlphaFoldDB" id="A0AAV4PU61"/>
<evidence type="ECO:0000256" key="1">
    <source>
        <dbReference type="SAM" id="MobiDB-lite"/>
    </source>
</evidence>
<sequence>MKPKSLTLRKTPVLEPPNFGTFNHQKKSCQFKVLKSLESNNKEGTVPALEMAFEKRRPLQLNAKIEVANWVKKDSSTKKQKENVGNSDESDFSESQSQSAI</sequence>
<reference evidence="2 3" key="1">
    <citation type="submission" date="2021-06" db="EMBL/GenBank/DDBJ databases">
        <title>Caerostris extrusa draft genome.</title>
        <authorList>
            <person name="Kono N."/>
            <person name="Arakawa K."/>
        </authorList>
    </citation>
    <scope>NUCLEOTIDE SEQUENCE [LARGE SCALE GENOMIC DNA]</scope>
</reference>
<organism evidence="2 3">
    <name type="scientific">Caerostris extrusa</name>
    <name type="common">Bark spider</name>
    <name type="synonym">Caerostris bankana</name>
    <dbReference type="NCBI Taxonomy" id="172846"/>
    <lineage>
        <taxon>Eukaryota</taxon>
        <taxon>Metazoa</taxon>
        <taxon>Ecdysozoa</taxon>
        <taxon>Arthropoda</taxon>
        <taxon>Chelicerata</taxon>
        <taxon>Arachnida</taxon>
        <taxon>Araneae</taxon>
        <taxon>Araneomorphae</taxon>
        <taxon>Entelegynae</taxon>
        <taxon>Araneoidea</taxon>
        <taxon>Araneidae</taxon>
        <taxon>Caerostris</taxon>
    </lineage>
</organism>